<accession>A0ABR7N696</accession>
<proteinExistence type="inferred from homology"/>
<keyword evidence="3" id="KW-1185">Reference proteome</keyword>
<dbReference type="PANTHER" id="PTHR11786:SF0">
    <property type="entry name" value="ARYLAMINE N-ACETYLTRANSFERASE 4-RELATED"/>
    <property type="match status" value="1"/>
</dbReference>
<gene>
    <name evidence="2" type="ORF">H8716_02295</name>
</gene>
<protein>
    <submittedName>
        <fullName evidence="2">Arylamine N-acetyltransferase</fullName>
    </submittedName>
</protein>
<name>A0ABR7N696_9FIRM</name>
<dbReference type="SUPFAM" id="SSF54001">
    <property type="entry name" value="Cysteine proteinases"/>
    <property type="match status" value="1"/>
</dbReference>
<dbReference type="PANTHER" id="PTHR11786">
    <property type="entry name" value="N-HYDROXYARYLAMINE O-ACETYLTRANSFERASE"/>
    <property type="match status" value="1"/>
</dbReference>
<dbReference type="Gene3D" id="3.30.2140.20">
    <property type="match status" value="1"/>
</dbReference>
<organism evidence="2 3">
    <name type="scientific">Jingyaoa shaoxingensis</name>
    <dbReference type="NCBI Taxonomy" id="2763671"/>
    <lineage>
        <taxon>Bacteria</taxon>
        <taxon>Bacillati</taxon>
        <taxon>Bacillota</taxon>
        <taxon>Clostridia</taxon>
        <taxon>Lachnospirales</taxon>
        <taxon>Lachnospiraceae</taxon>
        <taxon>Jingyaoa</taxon>
    </lineage>
</organism>
<evidence type="ECO:0000256" key="1">
    <source>
        <dbReference type="ARBA" id="ARBA00006547"/>
    </source>
</evidence>
<evidence type="ECO:0000313" key="3">
    <source>
        <dbReference type="Proteomes" id="UP000657421"/>
    </source>
</evidence>
<dbReference type="EMBL" id="JACRSZ010000001">
    <property type="protein sequence ID" value="MBC8571922.1"/>
    <property type="molecule type" value="Genomic_DNA"/>
</dbReference>
<comment type="similarity">
    <text evidence="1">Belongs to the arylamine N-acetyltransferase family.</text>
</comment>
<dbReference type="RefSeq" id="WP_249306916.1">
    <property type="nucleotide sequence ID" value="NZ_JACRSZ010000001.1"/>
</dbReference>
<evidence type="ECO:0000313" key="2">
    <source>
        <dbReference type="EMBL" id="MBC8571922.1"/>
    </source>
</evidence>
<dbReference type="Proteomes" id="UP000657421">
    <property type="component" value="Unassembled WGS sequence"/>
</dbReference>
<dbReference type="InterPro" id="IPR053710">
    <property type="entry name" value="Arylamine_NAT_domain_sf"/>
</dbReference>
<dbReference type="Pfam" id="PF00797">
    <property type="entry name" value="Acetyltransf_2"/>
    <property type="match status" value="1"/>
</dbReference>
<dbReference type="InterPro" id="IPR001447">
    <property type="entry name" value="Arylamine_N-AcTrfase"/>
</dbReference>
<comment type="caution">
    <text evidence="2">The sequence shown here is derived from an EMBL/GenBank/DDBJ whole genome shotgun (WGS) entry which is preliminary data.</text>
</comment>
<dbReference type="InterPro" id="IPR038765">
    <property type="entry name" value="Papain-like_cys_pep_sf"/>
</dbReference>
<sequence length="256" mass="29437">MNEAQCREYLKRIGYTGEIARTPQCLDELILAHLAAIPFENLDACEDHLVPSLDEHVLFEKIIRHKRGGWCFELNKLFFELLKGCGFQVMPVAVRITWMREEPAALLHRATVVTLENRPYLCDVGYGGPGPKGVTPLTDGEYEIQGESYQIVTGQGETGDMVILKKCYHGEYHEMMRFQNQRAEDADYAIMNFFCARADDSFFASKPVINLYTKEGNRSLIDHTLSLQRQGEKVTEECHSEEEKKEWLKKYFGIEK</sequence>
<reference evidence="2 3" key="1">
    <citation type="submission" date="2020-08" db="EMBL/GenBank/DDBJ databases">
        <title>Genome public.</title>
        <authorList>
            <person name="Liu C."/>
            <person name="Sun Q."/>
        </authorList>
    </citation>
    <scope>NUCLEOTIDE SEQUENCE [LARGE SCALE GENOMIC DNA]</scope>
    <source>
        <strain evidence="2 3">NSJ-46</strain>
    </source>
</reference>